<dbReference type="RefSeq" id="WP_380137172.1">
    <property type="nucleotide sequence ID" value="NZ_BAABAT010000033.1"/>
</dbReference>
<evidence type="ECO:0000313" key="2">
    <source>
        <dbReference type="Proteomes" id="UP001500620"/>
    </source>
</evidence>
<evidence type="ECO:0000313" key="1">
    <source>
        <dbReference type="EMBL" id="GAA4259005.1"/>
    </source>
</evidence>
<reference evidence="2" key="1">
    <citation type="journal article" date="2019" name="Int. J. Syst. Evol. Microbiol.">
        <title>The Global Catalogue of Microorganisms (GCM) 10K type strain sequencing project: providing services to taxonomists for standard genome sequencing and annotation.</title>
        <authorList>
            <consortium name="The Broad Institute Genomics Platform"/>
            <consortium name="The Broad Institute Genome Sequencing Center for Infectious Disease"/>
            <person name="Wu L."/>
            <person name="Ma J."/>
        </authorList>
    </citation>
    <scope>NUCLEOTIDE SEQUENCE [LARGE SCALE GENOMIC DNA]</scope>
    <source>
        <strain evidence="2">JCM 17441</strain>
    </source>
</reference>
<dbReference type="InterPro" id="IPR010581">
    <property type="entry name" value="DUF1152"/>
</dbReference>
<accession>A0ABP8DM50</accession>
<organism evidence="1 2">
    <name type="scientific">Dactylosporangium darangshiense</name>
    <dbReference type="NCBI Taxonomy" id="579108"/>
    <lineage>
        <taxon>Bacteria</taxon>
        <taxon>Bacillati</taxon>
        <taxon>Actinomycetota</taxon>
        <taxon>Actinomycetes</taxon>
        <taxon>Micromonosporales</taxon>
        <taxon>Micromonosporaceae</taxon>
        <taxon>Dactylosporangium</taxon>
    </lineage>
</organism>
<protein>
    <submittedName>
        <fullName evidence="1">DUF1152 domain-containing protein</fullName>
    </submittedName>
</protein>
<proteinExistence type="predicted"/>
<comment type="caution">
    <text evidence="1">The sequence shown here is derived from an EMBL/GenBank/DDBJ whole genome shotgun (WGS) entry which is preliminary data.</text>
</comment>
<dbReference type="EMBL" id="BAABAT010000033">
    <property type="protein sequence ID" value="GAA4259005.1"/>
    <property type="molecule type" value="Genomic_DNA"/>
</dbReference>
<dbReference type="Proteomes" id="UP001500620">
    <property type="component" value="Unassembled WGS sequence"/>
</dbReference>
<gene>
    <name evidence="1" type="ORF">GCM10022255_081970</name>
</gene>
<keyword evidence="2" id="KW-1185">Reference proteome</keyword>
<sequence length="318" mass="34090">MPGVWPSPFFAALQGSRRVLVAGAGGGFDVFAGLPLALWLQSHDIEVHLGNLSIANLYALDADAWVLPGVAAIGPDTMAYERYCPERTLARWLARHGRPATVYAFPRTGVRPLRSAYRALARRLGLDAIVLVDGGTDILLRGDEAALGTPVEDATSLAAVLGTPVPTRLVASIGFGIDAYHGVNHVQVLENIAALDRDGAYLGAFSVPGGSREAALYRDAVAFAAAEMPGDVSIVNGQIAAAMAGESGDVRFTERTGDTELFVNPLMAMYFTFDLPGLARRSLYLDRIRTTEDMLAVSAAIERFRDEVTPRPRRAFPH</sequence>
<dbReference type="Pfam" id="PF06626">
    <property type="entry name" value="DUF1152"/>
    <property type="match status" value="1"/>
</dbReference>
<name>A0ABP8DM50_9ACTN</name>